<evidence type="ECO:0000313" key="7">
    <source>
        <dbReference type="Proteomes" id="UP000291189"/>
    </source>
</evidence>
<gene>
    <name evidence="6" type="ORF">ETU37_11905</name>
</gene>
<keyword evidence="1 3" id="KW-0808">Transferase</keyword>
<feature type="domain" description="Rhodanese" evidence="5">
    <location>
        <begin position="163"/>
        <end position="274"/>
    </location>
</feature>
<keyword evidence="2" id="KW-0677">Repeat</keyword>
<dbReference type="InterPro" id="IPR045078">
    <property type="entry name" value="TST/MPST-like"/>
</dbReference>
<dbReference type="InterPro" id="IPR036873">
    <property type="entry name" value="Rhodanese-like_dom_sf"/>
</dbReference>
<keyword evidence="7" id="KW-1185">Reference proteome</keyword>
<dbReference type="InterPro" id="IPR001307">
    <property type="entry name" value="Thiosulphate_STrfase_CS"/>
</dbReference>
<accession>A0A4Q5J3J6</accession>
<dbReference type="AlphaFoldDB" id="A0A4Q5J3J6"/>
<dbReference type="InterPro" id="IPR001763">
    <property type="entry name" value="Rhodanese-like_dom"/>
</dbReference>
<dbReference type="PANTHER" id="PTHR11364">
    <property type="entry name" value="THIOSULFATE SULFERTANSFERASE"/>
    <property type="match status" value="1"/>
</dbReference>
<protein>
    <recommendedName>
        <fullName evidence="3">Sulfurtransferase</fullName>
    </recommendedName>
</protein>
<dbReference type="Gene3D" id="3.40.250.10">
    <property type="entry name" value="Rhodanese-like domain"/>
    <property type="match status" value="2"/>
</dbReference>
<dbReference type="SUPFAM" id="SSF52821">
    <property type="entry name" value="Rhodanese/Cell cycle control phosphatase"/>
    <property type="match status" value="2"/>
</dbReference>
<dbReference type="Pfam" id="PF00581">
    <property type="entry name" value="Rhodanese"/>
    <property type="match status" value="2"/>
</dbReference>
<evidence type="ECO:0000256" key="2">
    <source>
        <dbReference type="ARBA" id="ARBA00022737"/>
    </source>
</evidence>
<dbReference type="PANTHER" id="PTHR11364:SF27">
    <property type="entry name" value="SULFURTRANSFERASE"/>
    <property type="match status" value="1"/>
</dbReference>
<dbReference type="GO" id="GO:0004792">
    <property type="term" value="F:thiosulfate-cyanide sulfurtransferase activity"/>
    <property type="evidence" value="ECO:0007669"/>
    <property type="project" value="InterPro"/>
</dbReference>
<dbReference type="OrthoDB" id="9770030at2"/>
<reference evidence="6 7" key="1">
    <citation type="submission" date="2019-01" db="EMBL/GenBank/DDBJ databases">
        <title>Nocardioides guangzhouensis sp. nov., an actinobacterium isolated from soil.</title>
        <authorList>
            <person name="Fu Y."/>
            <person name="Cai Y."/>
            <person name="Lin Z."/>
            <person name="Chen P."/>
        </authorList>
    </citation>
    <scope>NUCLEOTIDE SEQUENCE [LARGE SCALE GENOMIC DNA]</scope>
    <source>
        <strain evidence="6 7">NBRC 105384</strain>
    </source>
</reference>
<dbReference type="CDD" id="cd01448">
    <property type="entry name" value="TST_Repeat_1"/>
    <property type="match status" value="1"/>
</dbReference>
<feature type="domain" description="Rhodanese" evidence="5">
    <location>
        <begin position="16"/>
        <end position="135"/>
    </location>
</feature>
<feature type="region of interest" description="Disordered" evidence="4">
    <location>
        <begin position="180"/>
        <end position="199"/>
    </location>
</feature>
<dbReference type="PROSITE" id="PS00683">
    <property type="entry name" value="RHODANESE_2"/>
    <property type="match status" value="1"/>
</dbReference>
<proteinExistence type="predicted"/>
<dbReference type="Proteomes" id="UP000291189">
    <property type="component" value="Unassembled WGS sequence"/>
</dbReference>
<comment type="caution">
    <text evidence="6">The sequence shown here is derived from an EMBL/GenBank/DDBJ whole genome shotgun (WGS) entry which is preliminary data.</text>
</comment>
<dbReference type="RefSeq" id="WP_129987543.1">
    <property type="nucleotide sequence ID" value="NZ_SDPU01000022.1"/>
</dbReference>
<name>A0A4Q5J3J6_9ACTN</name>
<evidence type="ECO:0000256" key="4">
    <source>
        <dbReference type="SAM" id="MobiDB-lite"/>
    </source>
</evidence>
<evidence type="ECO:0000256" key="3">
    <source>
        <dbReference type="RuleBase" id="RU000507"/>
    </source>
</evidence>
<dbReference type="PROSITE" id="PS00380">
    <property type="entry name" value="RHODANESE_1"/>
    <property type="match status" value="1"/>
</dbReference>
<dbReference type="SMART" id="SM00450">
    <property type="entry name" value="RHOD"/>
    <property type="match status" value="2"/>
</dbReference>
<dbReference type="PROSITE" id="PS50206">
    <property type="entry name" value="RHODANESE_3"/>
    <property type="match status" value="2"/>
</dbReference>
<dbReference type="CDD" id="cd01449">
    <property type="entry name" value="TST_Repeat_2"/>
    <property type="match status" value="1"/>
</dbReference>
<evidence type="ECO:0000313" key="6">
    <source>
        <dbReference type="EMBL" id="RYU11955.1"/>
    </source>
</evidence>
<organism evidence="6 7">
    <name type="scientific">Nocardioides iriomotensis</name>
    <dbReference type="NCBI Taxonomy" id="715784"/>
    <lineage>
        <taxon>Bacteria</taxon>
        <taxon>Bacillati</taxon>
        <taxon>Actinomycetota</taxon>
        <taxon>Actinomycetes</taxon>
        <taxon>Propionibacteriales</taxon>
        <taxon>Nocardioidaceae</taxon>
        <taxon>Nocardioides</taxon>
    </lineage>
</organism>
<evidence type="ECO:0000259" key="5">
    <source>
        <dbReference type="PROSITE" id="PS50206"/>
    </source>
</evidence>
<dbReference type="EMBL" id="SDPU01000022">
    <property type="protein sequence ID" value="RYU11955.1"/>
    <property type="molecule type" value="Genomic_DNA"/>
</dbReference>
<sequence>MTDPVVRTEDAVALAAAGGTTFLDVRWQLGRTDGFEQYLAGHVPGAAFVDLNTDLAAPVGDGSRGRHPLPDPELFAAAMRRAGVRHDRPVVVYDDVSGTSAARAWWLLEHHGHPDVRVLDGGWSAYVAAGGPMATGEEQPEEGDVVAGPGVLPVLDADGAARVARDGVLVDARAGERFRGETEPVDPVAGHVPGARSVPTAENLRDGRFAPLDALRATYQATGALEPGVEVGAYCGSGVTAAHDVLALRRLGVDAALYAGSWSEWVQDPARPVATGP</sequence>
<evidence type="ECO:0000256" key="1">
    <source>
        <dbReference type="ARBA" id="ARBA00022679"/>
    </source>
</evidence>